<reference evidence="1 2" key="2">
    <citation type="submission" date="2017-12" db="EMBL/GenBank/DDBJ databases">
        <title>Genome sequence of Rhizobium sullae HCNT1 isolated from Sulla coronaria nodules and featuring peculiar denitrification phenotypes.</title>
        <authorList>
            <person name="De Diego-Diaz B."/>
            <person name="Treu L."/>
            <person name="Campanaro S."/>
            <person name="Da Silva Duarte V."/>
            <person name="Basaglia M."/>
            <person name="Favaro L."/>
            <person name="Casella S."/>
            <person name="Squartini A."/>
        </authorList>
    </citation>
    <scope>NUCLEOTIDE SEQUENCE [LARGE SCALE GENOMIC DNA]</scope>
    <source>
        <strain evidence="1 2">HCNT1</strain>
    </source>
</reference>
<evidence type="ECO:0000313" key="1">
    <source>
        <dbReference type="EMBL" id="PKA39467.1"/>
    </source>
</evidence>
<dbReference type="Proteomes" id="UP000232164">
    <property type="component" value="Unassembled WGS sequence"/>
</dbReference>
<accession>A0A2N0D085</accession>
<organism evidence="1 2">
    <name type="scientific">Rhizobium sullae</name>
    <name type="common">Rhizobium hedysari</name>
    <dbReference type="NCBI Taxonomy" id="50338"/>
    <lineage>
        <taxon>Bacteria</taxon>
        <taxon>Pseudomonadati</taxon>
        <taxon>Pseudomonadota</taxon>
        <taxon>Alphaproteobacteria</taxon>
        <taxon>Hyphomicrobiales</taxon>
        <taxon>Rhizobiaceae</taxon>
        <taxon>Rhizobium/Agrobacterium group</taxon>
        <taxon>Rhizobium</taxon>
    </lineage>
</organism>
<gene>
    <name evidence="1" type="ORF">CWR43_32330</name>
</gene>
<name>A0A2N0D085_RHISU</name>
<dbReference type="EMBL" id="PIQN01000028">
    <property type="protein sequence ID" value="PKA39467.1"/>
    <property type="molecule type" value="Genomic_DNA"/>
</dbReference>
<evidence type="ECO:0000313" key="2">
    <source>
        <dbReference type="Proteomes" id="UP000232164"/>
    </source>
</evidence>
<dbReference type="AlphaFoldDB" id="A0A2N0D085"/>
<protein>
    <submittedName>
        <fullName evidence="1">Adenylate cyclase</fullName>
    </submittedName>
</protein>
<proteinExistence type="predicted"/>
<reference evidence="1 2" key="1">
    <citation type="submission" date="2017-11" db="EMBL/GenBank/DDBJ databases">
        <authorList>
            <person name="Han C.G."/>
        </authorList>
    </citation>
    <scope>NUCLEOTIDE SEQUENCE [LARGE SCALE GENOMIC DNA]</scope>
    <source>
        <strain evidence="1 2">HCNT1</strain>
    </source>
</reference>
<comment type="caution">
    <text evidence="1">The sequence shown here is derived from an EMBL/GenBank/DDBJ whole genome shotgun (WGS) entry which is preliminary data.</text>
</comment>
<sequence length="30" mass="3422">EKASSLSFFTTPNAEFFRLSGSLRQLTTRE</sequence>
<feature type="non-terminal residue" evidence="1">
    <location>
        <position position="1"/>
    </location>
</feature>